<dbReference type="PROSITE" id="PS50007">
    <property type="entry name" value="PIPLC_X_DOMAIN"/>
    <property type="match status" value="1"/>
</dbReference>
<evidence type="ECO:0000313" key="4">
    <source>
        <dbReference type="Proteomes" id="UP000580797"/>
    </source>
</evidence>
<name>A0A7W8TTQ2_9MICC</name>
<dbReference type="Gene3D" id="3.20.20.190">
    <property type="entry name" value="Phosphatidylinositol (PI) phosphodiesterase"/>
    <property type="match status" value="1"/>
</dbReference>
<dbReference type="CDD" id="cd08561">
    <property type="entry name" value="GDPD_cytoplasmic_ScUgpQ2_like"/>
    <property type="match status" value="1"/>
</dbReference>
<dbReference type="PANTHER" id="PTHR43805:SF1">
    <property type="entry name" value="GP-PDE DOMAIN-CONTAINING PROTEIN"/>
    <property type="match status" value="1"/>
</dbReference>
<comment type="caution">
    <text evidence="3">The sequence shown here is derived from an EMBL/GenBank/DDBJ whole genome shotgun (WGS) entry which is preliminary data.</text>
</comment>
<evidence type="ECO:0000313" key="3">
    <source>
        <dbReference type="EMBL" id="MBB5512745.1"/>
    </source>
</evidence>
<sequence length="290" mass="32139">MTSEQRPSRTNELGRTHEILGPKTHGLEPVPYLLNERGNALEGHKLAFAHRGFSPEGDENTMPAFRRAVDLGFRYLELDVRTSKDGVLYVFHDETLDRVTNGKGPISQLTSLQIADIKVAGTAPIPTFEELLNEWDDIHLNVDIKDAAGAELFAQHVIDAKANHRVLAASFSDERRRRTLTAAGERVASSSGMVTTVLSTAFGTVGAHRLLKLRERGIVALQVPPRYVGVPVVTPAFVRHAHEAGLQVHVWVVDERTEMERLLDLGVDGIMTDRAEVLATVMDERGYWPQ</sequence>
<dbReference type="PANTHER" id="PTHR43805">
    <property type="entry name" value="GLYCEROPHOSPHORYL DIESTER PHOSPHODIESTERASE"/>
    <property type="match status" value="1"/>
</dbReference>
<evidence type="ECO:0000259" key="2">
    <source>
        <dbReference type="PROSITE" id="PS51704"/>
    </source>
</evidence>
<feature type="domain" description="GP-PDE" evidence="2">
    <location>
        <begin position="45"/>
        <end position="282"/>
    </location>
</feature>
<dbReference type="AlphaFoldDB" id="A0A7W8TTQ2"/>
<dbReference type="InterPro" id="IPR017946">
    <property type="entry name" value="PLC-like_Pdiesterase_TIM-brl"/>
</dbReference>
<protein>
    <submittedName>
        <fullName evidence="3">Glycerophosphoryl diester phosphodiesterase</fullName>
        <ecNumber evidence="3">3.1.4.46</ecNumber>
    </submittedName>
</protein>
<feature type="region of interest" description="Disordered" evidence="1">
    <location>
        <begin position="1"/>
        <end position="22"/>
    </location>
</feature>
<dbReference type="InterPro" id="IPR030395">
    <property type="entry name" value="GP_PDE_dom"/>
</dbReference>
<dbReference type="PROSITE" id="PS51704">
    <property type="entry name" value="GP_PDE"/>
    <property type="match status" value="1"/>
</dbReference>
<evidence type="ECO:0000256" key="1">
    <source>
        <dbReference type="SAM" id="MobiDB-lite"/>
    </source>
</evidence>
<dbReference type="RefSeq" id="WP_311538981.1">
    <property type="nucleotide sequence ID" value="NZ_BAAARH010000013.1"/>
</dbReference>
<gene>
    <name evidence="3" type="ORF">HD598_001432</name>
</gene>
<keyword evidence="3" id="KW-0378">Hydrolase</keyword>
<proteinExistence type="predicted"/>
<organism evidence="3 4">
    <name type="scientific">Neomicrococcus aestuarii</name>
    <dbReference type="NCBI Taxonomy" id="556325"/>
    <lineage>
        <taxon>Bacteria</taxon>
        <taxon>Bacillati</taxon>
        <taxon>Actinomycetota</taxon>
        <taxon>Actinomycetes</taxon>
        <taxon>Micrococcales</taxon>
        <taxon>Micrococcaceae</taxon>
        <taxon>Neomicrococcus</taxon>
    </lineage>
</organism>
<dbReference type="GO" id="GO:0006629">
    <property type="term" value="P:lipid metabolic process"/>
    <property type="evidence" value="ECO:0007669"/>
    <property type="project" value="InterPro"/>
</dbReference>
<dbReference type="EC" id="3.1.4.46" evidence="3"/>
<dbReference type="GO" id="GO:0008889">
    <property type="term" value="F:glycerophosphodiester phosphodiesterase activity"/>
    <property type="evidence" value="ECO:0007669"/>
    <property type="project" value="UniProtKB-EC"/>
</dbReference>
<dbReference type="Pfam" id="PF03009">
    <property type="entry name" value="GDPD"/>
    <property type="match status" value="1"/>
</dbReference>
<dbReference type="Proteomes" id="UP000580797">
    <property type="component" value="Unassembled WGS sequence"/>
</dbReference>
<dbReference type="EMBL" id="JACHDR010000001">
    <property type="protein sequence ID" value="MBB5512745.1"/>
    <property type="molecule type" value="Genomic_DNA"/>
</dbReference>
<reference evidence="3 4" key="1">
    <citation type="submission" date="2020-08" db="EMBL/GenBank/DDBJ databases">
        <title>Sequencing the genomes of 1000 actinobacteria strains.</title>
        <authorList>
            <person name="Klenk H.-P."/>
        </authorList>
    </citation>
    <scope>NUCLEOTIDE SEQUENCE [LARGE SCALE GENOMIC DNA]</scope>
    <source>
        <strain evidence="3 4">DSM 105783</strain>
    </source>
</reference>
<feature type="compositionally biased region" description="Basic and acidic residues" evidence="1">
    <location>
        <begin position="1"/>
        <end position="20"/>
    </location>
</feature>
<accession>A0A7W8TTQ2</accession>
<dbReference type="SUPFAM" id="SSF51695">
    <property type="entry name" value="PLC-like phosphodiesterases"/>
    <property type="match status" value="1"/>
</dbReference>